<dbReference type="PATRIC" id="fig|411473.3.peg.980"/>
<dbReference type="HOGENOM" id="CLU_2556215_0_0_9"/>
<dbReference type="Proteomes" id="UP000016662">
    <property type="component" value="Unassembled WGS sequence"/>
</dbReference>
<dbReference type="STRING" id="411473.RUMCAL_01203"/>
<comment type="caution">
    <text evidence="1">The sequence shown here is derived from an EMBL/GenBank/DDBJ whole genome shotgun (WGS) entry which is preliminary data.</text>
</comment>
<reference evidence="1 2" key="1">
    <citation type="submission" date="2013-07" db="EMBL/GenBank/DDBJ databases">
        <authorList>
            <person name="Weinstock G."/>
            <person name="Sodergren E."/>
            <person name="Wylie T."/>
            <person name="Fulton L."/>
            <person name="Fulton R."/>
            <person name="Fronick C."/>
            <person name="O'Laughlin M."/>
            <person name="Godfrey J."/>
            <person name="Miner T."/>
            <person name="Herter B."/>
            <person name="Appelbaum E."/>
            <person name="Cordes M."/>
            <person name="Lek S."/>
            <person name="Wollam A."/>
            <person name="Pepin K.H."/>
            <person name="Palsikar V.B."/>
            <person name="Mitreva M."/>
            <person name="Wilson R.K."/>
        </authorList>
    </citation>
    <scope>NUCLEOTIDE SEQUENCE [LARGE SCALE GENOMIC DNA]</scope>
    <source>
        <strain evidence="1 2">ATCC 27760</strain>
    </source>
</reference>
<keyword evidence="2" id="KW-1185">Reference proteome</keyword>
<name>U2KVW3_9FIRM</name>
<proteinExistence type="predicted"/>
<accession>U2KVW3</accession>
<organism evidence="1 2">
    <name type="scientific">Ruminococcus callidus ATCC 27760</name>
    <dbReference type="NCBI Taxonomy" id="411473"/>
    <lineage>
        <taxon>Bacteria</taxon>
        <taxon>Bacillati</taxon>
        <taxon>Bacillota</taxon>
        <taxon>Clostridia</taxon>
        <taxon>Eubacteriales</taxon>
        <taxon>Oscillospiraceae</taxon>
        <taxon>Ruminococcus</taxon>
    </lineage>
</organism>
<sequence>MFMNGEILTDLNDLKRCFSIDELLYSYGNGELEIFLEKIGEHEKAEQIQEISENNALLLIRLYDILDLPYEDSEEKIRRNFA</sequence>
<gene>
    <name evidence="1" type="ORF">RUMCAL_01203</name>
</gene>
<dbReference type="GeneID" id="93692229"/>
<dbReference type="AlphaFoldDB" id="U2KVW3"/>
<dbReference type="EMBL" id="AWVF01000148">
    <property type="protein sequence ID" value="ERJ96432.1"/>
    <property type="molecule type" value="Genomic_DNA"/>
</dbReference>
<evidence type="ECO:0000313" key="2">
    <source>
        <dbReference type="Proteomes" id="UP000016662"/>
    </source>
</evidence>
<evidence type="ECO:0000313" key="1">
    <source>
        <dbReference type="EMBL" id="ERJ96432.1"/>
    </source>
</evidence>
<protein>
    <submittedName>
        <fullName evidence="1">Uncharacterized protein</fullName>
    </submittedName>
</protein>
<dbReference type="RefSeq" id="WP_021682666.1">
    <property type="nucleotide sequence ID" value="NZ_KI260433.1"/>
</dbReference>